<keyword evidence="3" id="KW-0732">Signal</keyword>
<feature type="chain" id="PRO_5008517733" evidence="3">
    <location>
        <begin position="22"/>
        <end position="95"/>
    </location>
</feature>
<dbReference type="AlphaFoldDB" id="A0A1B0Z5B1"/>
<dbReference type="Gene3D" id="2.40.50.40">
    <property type="match status" value="1"/>
</dbReference>
<evidence type="ECO:0000256" key="2">
    <source>
        <dbReference type="ARBA" id="ARBA00022514"/>
    </source>
</evidence>
<dbReference type="GO" id="GO:0008009">
    <property type="term" value="F:chemokine activity"/>
    <property type="evidence" value="ECO:0007669"/>
    <property type="project" value="InterPro"/>
</dbReference>
<feature type="domain" description="Chemokine interleukin-8-like" evidence="4">
    <location>
        <begin position="27"/>
        <end position="87"/>
    </location>
</feature>
<evidence type="ECO:0000256" key="3">
    <source>
        <dbReference type="SAM" id="SignalP"/>
    </source>
</evidence>
<dbReference type="SMART" id="SM00199">
    <property type="entry name" value="SCY"/>
    <property type="match status" value="1"/>
</dbReference>
<dbReference type="SUPFAM" id="SSF54117">
    <property type="entry name" value="Interleukin 8-like chemokines"/>
    <property type="match status" value="1"/>
</dbReference>
<dbReference type="GO" id="GO:0005615">
    <property type="term" value="C:extracellular space"/>
    <property type="evidence" value="ECO:0007669"/>
    <property type="project" value="UniProtKB-KW"/>
</dbReference>
<name>A0A1B0Z5B1_PLEAT</name>
<dbReference type="CDD" id="cd00273">
    <property type="entry name" value="Chemokine_CXC"/>
    <property type="match status" value="1"/>
</dbReference>
<dbReference type="GO" id="GO:0006952">
    <property type="term" value="P:defense response"/>
    <property type="evidence" value="ECO:0007669"/>
    <property type="project" value="InterPro"/>
</dbReference>
<protein>
    <submittedName>
        <fullName evidence="5">Chemokine ligand 11</fullName>
    </submittedName>
</protein>
<organism evidence="5">
    <name type="scientific">Plecoglossus altivelis</name>
    <name type="common">Ayu sweetfish</name>
    <name type="synonym">Salmo altivelis</name>
    <dbReference type="NCBI Taxonomy" id="61084"/>
    <lineage>
        <taxon>Eukaryota</taxon>
        <taxon>Metazoa</taxon>
        <taxon>Chordata</taxon>
        <taxon>Craniata</taxon>
        <taxon>Vertebrata</taxon>
        <taxon>Euteleostomi</taxon>
        <taxon>Actinopterygii</taxon>
        <taxon>Neopterygii</taxon>
        <taxon>Teleostei</taxon>
        <taxon>Stomiati</taxon>
        <taxon>Osmeriformes</taxon>
        <taxon>Plecoglossus</taxon>
    </lineage>
</organism>
<dbReference type="InterPro" id="IPR001811">
    <property type="entry name" value="Chemokine_IL8-like_dom"/>
</dbReference>
<feature type="signal peptide" evidence="3">
    <location>
        <begin position="1"/>
        <end position="21"/>
    </location>
</feature>
<sequence length="95" mass="10803">MADFLKPALLLLVSSLVLVEGQLGGRQGKCLCQAEVRRIHPNLITQVDMHPSSLFCSRKEFIVTLKNGTRRCLNSESKFAKFIQAKFKPQEEKRE</sequence>
<keyword evidence="2" id="KW-0202">Cytokine</keyword>
<gene>
    <name evidence="5" type="primary">CXCL11</name>
</gene>
<reference evidence="5" key="1">
    <citation type="submission" date="2015-12" db="EMBL/GenBank/DDBJ databases">
        <authorList>
            <person name="Shamseldin A."/>
            <person name="Moawad H."/>
            <person name="Abd El-Rahim W.M."/>
            <person name="Sadowsky M.J."/>
        </authorList>
    </citation>
    <scope>NUCLEOTIDE SEQUENCE</scope>
</reference>
<dbReference type="Pfam" id="PF00048">
    <property type="entry name" value="IL8"/>
    <property type="match status" value="1"/>
</dbReference>
<proteinExistence type="evidence at transcript level"/>
<dbReference type="GO" id="GO:0006955">
    <property type="term" value="P:immune response"/>
    <property type="evidence" value="ECO:0007669"/>
    <property type="project" value="InterPro"/>
</dbReference>
<evidence type="ECO:0000313" key="5">
    <source>
        <dbReference type="EMBL" id="ANO81545.1"/>
    </source>
</evidence>
<dbReference type="InterPro" id="IPR033899">
    <property type="entry name" value="CXC_Chemokine_domain"/>
</dbReference>
<evidence type="ECO:0000259" key="4">
    <source>
        <dbReference type="SMART" id="SM00199"/>
    </source>
</evidence>
<evidence type="ECO:0000256" key="1">
    <source>
        <dbReference type="ARBA" id="ARBA00010665"/>
    </source>
</evidence>
<dbReference type="EMBL" id="KU362929">
    <property type="protein sequence ID" value="ANO81545.1"/>
    <property type="molecule type" value="mRNA"/>
</dbReference>
<comment type="similarity">
    <text evidence="1">Belongs to the intercrine alpha (chemokine CxC) family.</text>
</comment>
<accession>A0A1B0Z5B1</accession>
<dbReference type="InterPro" id="IPR036048">
    <property type="entry name" value="Interleukin_8-like_sf"/>
</dbReference>